<comment type="caution">
    <text evidence="1">The sequence shown here is derived from an EMBL/GenBank/DDBJ whole genome shotgun (WGS) entry which is preliminary data.</text>
</comment>
<proteinExistence type="predicted"/>
<organism evidence="1 2">
    <name type="scientific">Austropuccinia psidii MF-1</name>
    <dbReference type="NCBI Taxonomy" id="1389203"/>
    <lineage>
        <taxon>Eukaryota</taxon>
        <taxon>Fungi</taxon>
        <taxon>Dikarya</taxon>
        <taxon>Basidiomycota</taxon>
        <taxon>Pucciniomycotina</taxon>
        <taxon>Pucciniomycetes</taxon>
        <taxon>Pucciniales</taxon>
        <taxon>Sphaerophragmiaceae</taxon>
        <taxon>Austropuccinia</taxon>
    </lineage>
</organism>
<evidence type="ECO:0000313" key="2">
    <source>
        <dbReference type="Proteomes" id="UP000765509"/>
    </source>
</evidence>
<dbReference type="EMBL" id="AVOT02026328">
    <property type="protein sequence ID" value="MBW0518005.1"/>
    <property type="molecule type" value="Genomic_DNA"/>
</dbReference>
<dbReference type="Proteomes" id="UP000765509">
    <property type="component" value="Unassembled WGS sequence"/>
</dbReference>
<gene>
    <name evidence="1" type="ORF">O181_057720</name>
</gene>
<protein>
    <submittedName>
        <fullName evidence="1">Uncharacterized protein</fullName>
    </submittedName>
</protein>
<keyword evidence="2" id="KW-1185">Reference proteome</keyword>
<dbReference type="OrthoDB" id="2506710at2759"/>
<dbReference type="AlphaFoldDB" id="A0A9Q3HX87"/>
<sequence>MTRQFKELRIQVQNFENSTGHNAALFQEQLEKSDKARFEVKEDIQSIINNVSLKNDLSRQSTPIIARNPLNLNNDLSHTTESNAEVETACNFKGITRLEEWPTFSSEGEYNHIQFMKTIDMFKEDFNIPDEYISFRLHSLFTKLAKKWYYKMRKDFGKHSRPWWKEGIISK</sequence>
<reference evidence="1" key="1">
    <citation type="submission" date="2021-03" db="EMBL/GenBank/DDBJ databases">
        <title>Draft genome sequence of rust myrtle Austropuccinia psidii MF-1, a brazilian biotype.</title>
        <authorList>
            <person name="Quecine M.C."/>
            <person name="Pachon D.M.R."/>
            <person name="Bonatelli M.L."/>
            <person name="Correr F.H."/>
            <person name="Franceschini L.M."/>
            <person name="Leite T.F."/>
            <person name="Margarido G.R.A."/>
            <person name="Almeida C.A."/>
            <person name="Ferrarezi J.A."/>
            <person name="Labate C.A."/>
        </authorList>
    </citation>
    <scope>NUCLEOTIDE SEQUENCE</scope>
    <source>
        <strain evidence="1">MF-1</strain>
    </source>
</reference>
<evidence type="ECO:0000313" key="1">
    <source>
        <dbReference type="EMBL" id="MBW0518005.1"/>
    </source>
</evidence>
<accession>A0A9Q3HX87</accession>
<name>A0A9Q3HX87_9BASI</name>